<evidence type="ECO:0000256" key="1">
    <source>
        <dbReference type="ARBA" id="ARBA00023242"/>
    </source>
</evidence>
<dbReference type="InterPro" id="IPR036864">
    <property type="entry name" value="Zn2-C6_fun-type_DNA-bd_sf"/>
</dbReference>
<dbReference type="InParanoid" id="A0A0C3CLI1"/>
<reference evidence="6" key="2">
    <citation type="submission" date="2015-01" db="EMBL/GenBank/DDBJ databases">
        <title>Evolutionary Origins and Diversification of the Mycorrhizal Mutualists.</title>
        <authorList>
            <consortium name="DOE Joint Genome Institute"/>
            <consortium name="Mycorrhizal Genomics Consortium"/>
            <person name="Kohler A."/>
            <person name="Kuo A."/>
            <person name="Nagy L.G."/>
            <person name="Floudas D."/>
            <person name="Copeland A."/>
            <person name="Barry K.W."/>
            <person name="Cichocki N."/>
            <person name="Veneault-Fourrey C."/>
            <person name="LaButti K."/>
            <person name="Lindquist E.A."/>
            <person name="Lipzen A."/>
            <person name="Lundell T."/>
            <person name="Morin E."/>
            <person name="Murat C."/>
            <person name="Riley R."/>
            <person name="Ohm R."/>
            <person name="Sun H."/>
            <person name="Tunlid A."/>
            <person name="Henrissat B."/>
            <person name="Grigoriev I.V."/>
            <person name="Hibbett D.S."/>
            <person name="Martin F."/>
        </authorList>
    </citation>
    <scope>NUCLEOTIDE SEQUENCE [LARGE SCALE GENOMIC DNA]</scope>
    <source>
        <strain evidence="6">Zn</strain>
    </source>
</reference>
<dbReference type="PROSITE" id="PS00463">
    <property type="entry name" value="ZN2_CY6_FUNGAL_1"/>
    <property type="match status" value="1"/>
</dbReference>
<keyword evidence="3" id="KW-1133">Transmembrane helix</keyword>
<dbReference type="GO" id="GO:0001228">
    <property type="term" value="F:DNA-binding transcription activator activity, RNA polymerase II-specific"/>
    <property type="evidence" value="ECO:0007669"/>
    <property type="project" value="TreeGrafter"/>
</dbReference>
<keyword evidence="6" id="KW-1185">Reference proteome</keyword>
<feature type="transmembrane region" description="Helical" evidence="3">
    <location>
        <begin position="200"/>
        <end position="220"/>
    </location>
</feature>
<dbReference type="InterPro" id="IPR001138">
    <property type="entry name" value="Zn2Cys6_DnaBD"/>
</dbReference>
<dbReference type="GO" id="GO:0008270">
    <property type="term" value="F:zinc ion binding"/>
    <property type="evidence" value="ECO:0007669"/>
    <property type="project" value="InterPro"/>
</dbReference>
<proteinExistence type="predicted"/>
<evidence type="ECO:0000313" key="6">
    <source>
        <dbReference type="Proteomes" id="UP000054321"/>
    </source>
</evidence>
<keyword evidence="3" id="KW-0472">Membrane</keyword>
<evidence type="ECO:0000256" key="3">
    <source>
        <dbReference type="SAM" id="Phobius"/>
    </source>
</evidence>
<dbReference type="STRING" id="913774.A0A0C3CLI1"/>
<accession>A0A0C3CLI1</accession>
<dbReference type="OrthoDB" id="5386330at2759"/>
<dbReference type="Proteomes" id="UP000054321">
    <property type="component" value="Unassembled WGS sequence"/>
</dbReference>
<keyword evidence="1" id="KW-0539">Nucleus</keyword>
<evidence type="ECO:0000256" key="2">
    <source>
        <dbReference type="SAM" id="MobiDB-lite"/>
    </source>
</evidence>
<dbReference type="AlphaFoldDB" id="A0A0C3CLI1"/>
<dbReference type="FunCoup" id="A0A0C3CLI1">
    <property type="interactions" value="316"/>
</dbReference>
<gene>
    <name evidence="5" type="ORF">OIDMADRAFT_201021</name>
</gene>
<dbReference type="Pfam" id="PF11951">
    <property type="entry name" value="Fungal_trans_2"/>
    <property type="match status" value="1"/>
</dbReference>
<dbReference type="Pfam" id="PF00172">
    <property type="entry name" value="Zn_clus"/>
    <property type="match status" value="1"/>
</dbReference>
<dbReference type="EMBL" id="KN832878">
    <property type="protein sequence ID" value="KIM99868.1"/>
    <property type="molecule type" value="Genomic_DNA"/>
</dbReference>
<dbReference type="PROSITE" id="PS50048">
    <property type="entry name" value="ZN2_CY6_FUNGAL_2"/>
    <property type="match status" value="1"/>
</dbReference>
<organism evidence="5 6">
    <name type="scientific">Oidiodendron maius (strain Zn)</name>
    <dbReference type="NCBI Taxonomy" id="913774"/>
    <lineage>
        <taxon>Eukaryota</taxon>
        <taxon>Fungi</taxon>
        <taxon>Dikarya</taxon>
        <taxon>Ascomycota</taxon>
        <taxon>Pezizomycotina</taxon>
        <taxon>Leotiomycetes</taxon>
        <taxon>Leotiomycetes incertae sedis</taxon>
        <taxon>Myxotrichaceae</taxon>
        <taxon>Oidiodendron</taxon>
    </lineage>
</organism>
<evidence type="ECO:0000259" key="4">
    <source>
        <dbReference type="PROSITE" id="PS50048"/>
    </source>
</evidence>
<dbReference type="InterPro" id="IPR021858">
    <property type="entry name" value="Fun_TF"/>
</dbReference>
<dbReference type="HOGENOM" id="CLU_024934_5_2_1"/>
<feature type="compositionally biased region" description="Polar residues" evidence="2">
    <location>
        <begin position="78"/>
        <end position="89"/>
    </location>
</feature>
<dbReference type="InterPro" id="IPR053157">
    <property type="entry name" value="Sterol_Uptake_Regulator"/>
</dbReference>
<reference evidence="5 6" key="1">
    <citation type="submission" date="2014-04" db="EMBL/GenBank/DDBJ databases">
        <authorList>
            <consortium name="DOE Joint Genome Institute"/>
            <person name="Kuo A."/>
            <person name="Martino E."/>
            <person name="Perotto S."/>
            <person name="Kohler A."/>
            <person name="Nagy L.G."/>
            <person name="Floudas D."/>
            <person name="Copeland A."/>
            <person name="Barry K.W."/>
            <person name="Cichocki N."/>
            <person name="Veneault-Fourrey C."/>
            <person name="LaButti K."/>
            <person name="Lindquist E.A."/>
            <person name="Lipzen A."/>
            <person name="Lundell T."/>
            <person name="Morin E."/>
            <person name="Murat C."/>
            <person name="Sun H."/>
            <person name="Tunlid A."/>
            <person name="Henrissat B."/>
            <person name="Grigoriev I.V."/>
            <person name="Hibbett D.S."/>
            <person name="Martin F."/>
            <person name="Nordberg H.P."/>
            <person name="Cantor M.N."/>
            <person name="Hua S.X."/>
        </authorList>
    </citation>
    <scope>NUCLEOTIDE SEQUENCE [LARGE SCALE GENOMIC DNA]</scope>
    <source>
        <strain evidence="5 6">Zn</strain>
    </source>
</reference>
<dbReference type="SMART" id="SM00066">
    <property type="entry name" value="GAL4"/>
    <property type="match status" value="1"/>
</dbReference>
<sequence length="417" mass="46778">MPSRRTHTKSRHGCLQCKAAHIKCDQGSPSCGSCQRKQKPCSYAQPATVFVYSLERTSSRDRAPACEHGSDHKILSPIPTSTAQCTDQRSPSHQSSSPPNANFTPPIEYEDLELLYHYLFSTHITLAHQHGLQQMWRTTIPQIAFKYPILMHSILSISALHLAHLYPSRKPACISSAIRHHDIALTTLRNALNHITPSNISALFACSTLIIVYVFAFPLVSPSFSIGVNTPQILHPVQEILKVFSLLHGTQVFSPLWSWLEAGEISLLFKNVDSTVNSGMSDGACASFSRLQSYIDNESDEVSDLSPPRKQTYTAAIKSLKQLWNMVCVPDSNKGMVLSWPHMMESEYEKLLAERQPIALVILAHYAVLLDAFKEYWWLRGWGKQLILDVERSIGGDERWMNLMLWPLGMAAEHGDS</sequence>
<protein>
    <recommendedName>
        <fullName evidence="4">Zn(2)-C6 fungal-type domain-containing protein</fullName>
    </recommendedName>
</protein>
<dbReference type="CDD" id="cd00067">
    <property type="entry name" value="GAL4"/>
    <property type="match status" value="1"/>
</dbReference>
<dbReference type="SUPFAM" id="SSF57701">
    <property type="entry name" value="Zn2/Cys6 DNA-binding domain"/>
    <property type="match status" value="1"/>
</dbReference>
<feature type="domain" description="Zn(2)-C6 fungal-type" evidence="4">
    <location>
        <begin position="13"/>
        <end position="43"/>
    </location>
</feature>
<name>A0A0C3CLI1_OIDMZ</name>
<dbReference type="PANTHER" id="PTHR47784:SF5">
    <property type="entry name" value="STEROL UPTAKE CONTROL PROTEIN 2"/>
    <property type="match status" value="1"/>
</dbReference>
<keyword evidence="3" id="KW-0812">Transmembrane</keyword>
<feature type="compositionally biased region" description="Basic and acidic residues" evidence="2">
    <location>
        <begin position="61"/>
        <end position="74"/>
    </location>
</feature>
<dbReference type="PANTHER" id="PTHR47784">
    <property type="entry name" value="STEROL UPTAKE CONTROL PROTEIN 2"/>
    <property type="match status" value="1"/>
</dbReference>
<feature type="region of interest" description="Disordered" evidence="2">
    <location>
        <begin position="61"/>
        <end position="103"/>
    </location>
</feature>
<evidence type="ECO:0000313" key="5">
    <source>
        <dbReference type="EMBL" id="KIM99868.1"/>
    </source>
</evidence>
<dbReference type="Gene3D" id="4.10.240.10">
    <property type="entry name" value="Zn(2)-C6 fungal-type DNA-binding domain"/>
    <property type="match status" value="1"/>
</dbReference>